<dbReference type="InterPro" id="IPR005064">
    <property type="entry name" value="BUG"/>
</dbReference>
<feature type="non-terminal residue" evidence="2">
    <location>
        <position position="1"/>
    </location>
</feature>
<comment type="similarity">
    <text evidence="1">Belongs to the UPF0065 (bug) family.</text>
</comment>
<dbReference type="PANTHER" id="PTHR42928">
    <property type="entry name" value="TRICARBOXYLATE-BINDING PROTEIN"/>
    <property type="match status" value="1"/>
</dbReference>
<keyword evidence="3" id="KW-1185">Reference proteome</keyword>
<dbReference type="PANTHER" id="PTHR42928:SF5">
    <property type="entry name" value="BLR1237 PROTEIN"/>
    <property type="match status" value="1"/>
</dbReference>
<evidence type="ECO:0000313" key="2">
    <source>
        <dbReference type="EMBL" id="MDA7419264.1"/>
    </source>
</evidence>
<organism evidence="2 3">
    <name type="scientific">Xenophilus arseniciresistens</name>
    <dbReference type="NCBI Taxonomy" id="1283306"/>
    <lineage>
        <taxon>Bacteria</taxon>
        <taxon>Pseudomonadati</taxon>
        <taxon>Pseudomonadota</taxon>
        <taxon>Betaproteobacteria</taxon>
        <taxon>Burkholderiales</taxon>
        <taxon>Comamonadaceae</taxon>
        <taxon>Xenophilus</taxon>
    </lineage>
</organism>
<feature type="non-terminal residue" evidence="2">
    <location>
        <position position="173"/>
    </location>
</feature>
<dbReference type="Gene3D" id="3.40.190.10">
    <property type="entry name" value="Periplasmic binding protein-like II"/>
    <property type="match status" value="1"/>
</dbReference>
<proteinExistence type="inferred from homology"/>
<dbReference type="InterPro" id="IPR042100">
    <property type="entry name" value="Bug_dom1"/>
</dbReference>
<protein>
    <submittedName>
        <fullName evidence="2">Tripartite tricarboxylate transporter substrate-binding protein</fullName>
    </submittedName>
</protein>
<dbReference type="RefSeq" id="WP_271430465.1">
    <property type="nucleotide sequence ID" value="NZ_JAQIPB010000027.1"/>
</dbReference>
<evidence type="ECO:0000256" key="1">
    <source>
        <dbReference type="ARBA" id="ARBA00006987"/>
    </source>
</evidence>
<dbReference type="AlphaFoldDB" id="A0AAE3NGH9"/>
<evidence type="ECO:0000313" key="3">
    <source>
        <dbReference type="Proteomes" id="UP001212602"/>
    </source>
</evidence>
<dbReference type="EMBL" id="JAQIPB010000027">
    <property type="protein sequence ID" value="MDA7419264.1"/>
    <property type="molecule type" value="Genomic_DNA"/>
</dbReference>
<comment type="caution">
    <text evidence="2">The sequence shown here is derived from an EMBL/GenBank/DDBJ whole genome shotgun (WGS) entry which is preliminary data.</text>
</comment>
<reference evidence="2" key="1">
    <citation type="submission" date="2023-01" db="EMBL/GenBank/DDBJ databases">
        <title>Xenophilus mangrovi sp. nov., isolated from soil of Mangrove nature reserve.</title>
        <authorList>
            <person name="Xu S."/>
            <person name="Liu Z."/>
            <person name="Xu Y."/>
        </authorList>
    </citation>
    <scope>NUCLEOTIDE SEQUENCE</scope>
    <source>
        <strain evidence="2">YW8</strain>
    </source>
</reference>
<dbReference type="Proteomes" id="UP001212602">
    <property type="component" value="Unassembled WGS sequence"/>
</dbReference>
<dbReference type="Gene3D" id="3.40.190.150">
    <property type="entry name" value="Bordetella uptake gene, domain 1"/>
    <property type="match status" value="1"/>
</dbReference>
<dbReference type="Pfam" id="PF03401">
    <property type="entry name" value="TctC"/>
    <property type="match status" value="1"/>
</dbReference>
<accession>A0AAE3NGH9</accession>
<gene>
    <name evidence="2" type="ORF">PGB34_23055</name>
</gene>
<sequence length="173" mass="18272">AHAQDFPGGKPITIVVPFAAGGPTDRVARDLAEAMQKPLGGNPIVIENAAGAGSTIGNAKVARAKNDGYTLLVTHVGMATTPVLYRKLSYNYETDFEYLGMINDVPMTLIGKPQLEANNFKELREWIGKNSGKVNLANAGIGSASHLCGLIFQSEIKAEMTTVPYKGTAPAIA</sequence>
<name>A0AAE3NGH9_9BURK</name>